<proteinExistence type="predicted"/>
<protein>
    <submittedName>
        <fullName evidence="2">Uncharacterized protein</fullName>
    </submittedName>
</protein>
<sequence length="137" mass="15921">MLHHHYHHYQLAMTAHGHDLFHQTSSLFEKRNQTNVTNYQTSLARSYDVYARHGLCHDTPIPKSACLPDTWHKRMTWLREFYREKNLTDMCHAHELVVNSSKADFQPPVLASPSLSENHQGDNTERAPVSRTRSATQ</sequence>
<feature type="region of interest" description="Disordered" evidence="1">
    <location>
        <begin position="107"/>
        <end position="137"/>
    </location>
</feature>
<gene>
    <name evidence="2" type="ORF">RIMI_LOCUS1424455</name>
</gene>
<dbReference type="EMBL" id="CAUEEQ010001849">
    <property type="protein sequence ID" value="CAJ0921037.1"/>
    <property type="molecule type" value="Genomic_DNA"/>
</dbReference>
<evidence type="ECO:0000313" key="2">
    <source>
        <dbReference type="EMBL" id="CAJ0921037.1"/>
    </source>
</evidence>
<accession>A0ABN9KVV8</accession>
<dbReference type="Proteomes" id="UP001176940">
    <property type="component" value="Unassembled WGS sequence"/>
</dbReference>
<reference evidence="2" key="1">
    <citation type="submission" date="2023-07" db="EMBL/GenBank/DDBJ databases">
        <authorList>
            <person name="Stuckert A."/>
        </authorList>
    </citation>
    <scope>NUCLEOTIDE SEQUENCE</scope>
</reference>
<keyword evidence="3" id="KW-1185">Reference proteome</keyword>
<name>A0ABN9KVV8_9NEOB</name>
<evidence type="ECO:0000256" key="1">
    <source>
        <dbReference type="SAM" id="MobiDB-lite"/>
    </source>
</evidence>
<comment type="caution">
    <text evidence="2">The sequence shown here is derived from an EMBL/GenBank/DDBJ whole genome shotgun (WGS) entry which is preliminary data.</text>
</comment>
<organism evidence="2 3">
    <name type="scientific">Ranitomeya imitator</name>
    <name type="common">mimic poison frog</name>
    <dbReference type="NCBI Taxonomy" id="111125"/>
    <lineage>
        <taxon>Eukaryota</taxon>
        <taxon>Metazoa</taxon>
        <taxon>Chordata</taxon>
        <taxon>Craniata</taxon>
        <taxon>Vertebrata</taxon>
        <taxon>Euteleostomi</taxon>
        <taxon>Amphibia</taxon>
        <taxon>Batrachia</taxon>
        <taxon>Anura</taxon>
        <taxon>Neobatrachia</taxon>
        <taxon>Hyloidea</taxon>
        <taxon>Dendrobatidae</taxon>
        <taxon>Dendrobatinae</taxon>
        <taxon>Ranitomeya</taxon>
    </lineage>
</organism>
<evidence type="ECO:0000313" key="3">
    <source>
        <dbReference type="Proteomes" id="UP001176940"/>
    </source>
</evidence>